<feature type="domain" description="N-acetyltransferase" evidence="1">
    <location>
        <begin position="185"/>
        <end position="330"/>
    </location>
</feature>
<dbReference type="Pfam" id="PF00583">
    <property type="entry name" value="Acetyltransf_1"/>
    <property type="match status" value="1"/>
</dbReference>
<comment type="caution">
    <text evidence="2">The sequence shown here is derived from an EMBL/GenBank/DDBJ whole genome shotgun (WGS) entry which is preliminary data.</text>
</comment>
<dbReference type="EMBL" id="VUNQ01000062">
    <property type="protein sequence ID" value="MSU03265.1"/>
    <property type="molecule type" value="Genomic_DNA"/>
</dbReference>
<dbReference type="AlphaFoldDB" id="A0A6N7Y395"/>
<evidence type="ECO:0000259" key="1">
    <source>
        <dbReference type="PROSITE" id="PS51186"/>
    </source>
</evidence>
<evidence type="ECO:0000313" key="2">
    <source>
        <dbReference type="EMBL" id="MSU03265.1"/>
    </source>
</evidence>
<sequence length="336" mass="38781">MKIFEFRPIDIYDVPAMVELLICRQSLESKIFPFLKNSCLNTKHITDLLKKLFINNKVIGIGAFVNDELVGYIIGKIKIDNGRGKHIWVPYEGIAIRKDQPSELIRNLYAKVSILWLEQGCFSHYTLIPIGNQVYYDAFLQLSFFIQQVHGIMNIADYKPFENVSDADIRLANKMDSEAMGRMSSIIYSYQNSAPVFEPVLPDNLLKIKEGYRRIVEDDEAIIIIAEKDMKELGFQVYEPITSDFMAPDDGVELSIAGIYPSQMRSGVGKKLMNEGIRIVKEKGYNNITIDWRITNLASSTFWFKCGFRPIAYRMVRYIDHNFVWEKIKDIKVTNK</sequence>
<keyword evidence="3" id="KW-1185">Reference proteome</keyword>
<dbReference type="SUPFAM" id="SSF55729">
    <property type="entry name" value="Acyl-CoA N-acyltransferases (Nat)"/>
    <property type="match status" value="1"/>
</dbReference>
<proteinExistence type="predicted"/>
<keyword evidence="2" id="KW-0808">Transferase</keyword>
<dbReference type="InterPro" id="IPR016181">
    <property type="entry name" value="Acyl_CoA_acyltransferase"/>
</dbReference>
<dbReference type="RefSeq" id="WP_154442828.1">
    <property type="nucleotide sequence ID" value="NZ_JAHLPJ010000001.1"/>
</dbReference>
<protein>
    <submittedName>
        <fullName evidence="2">GNAT family N-acetyltransferase</fullName>
    </submittedName>
</protein>
<dbReference type="Proteomes" id="UP000469523">
    <property type="component" value="Unassembled WGS sequence"/>
</dbReference>
<dbReference type="CDD" id="cd04301">
    <property type="entry name" value="NAT_SF"/>
    <property type="match status" value="1"/>
</dbReference>
<evidence type="ECO:0000313" key="3">
    <source>
        <dbReference type="Proteomes" id="UP000469523"/>
    </source>
</evidence>
<dbReference type="GO" id="GO:0016747">
    <property type="term" value="F:acyltransferase activity, transferring groups other than amino-acyl groups"/>
    <property type="evidence" value="ECO:0007669"/>
    <property type="project" value="InterPro"/>
</dbReference>
<reference evidence="2 3" key="1">
    <citation type="submission" date="2019-09" db="EMBL/GenBank/DDBJ databases">
        <title>In-depth cultivation of the pig gut microbiome towards novel bacterial diversity and tailored functional studies.</title>
        <authorList>
            <person name="Wylensek D."/>
            <person name="Hitch T.C.A."/>
            <person name="Clavel T."/>
        </authorList>
    </citation>
    <scope>NUCLEOTIDE SEQUENCE [LARGE SCALE GENOMIC DNA]</scope>
    <source>
        <strain evidence="2 3">WCA3-693-APC-4?</strain>
    </source>
</reference>
<dbReference type="Gene3D" id="3.40.630.30">
    <property type="match status" value="1"/>
</dbReference>
<dbReference type="PROSITE" id="PS51186">
    <property type="entry name" value="GNAT"/>
    <property type="match status" value="1"/>
</dbReference>
<name>A0A6N7Y395_9FIRM</name>
<accession>A0A6N7Y395</accession>
<gene>
    <name evidence="2" type="ORF">FYJ83_17535</name>
</gene>
<organism evidence="2 3">
    <name type="scientific">Tissierella pigra</name>
    <dbReference type="NCBI Taxonomy" id="2607614"/>
    <lineage>
        <taxon>Bacteria</taxon>
        <taxon>Bacillati</taxon>
        <taxon>Bacillota</taxon>
        <taxon>Tissierellia</taxon>
        <taxon>Tissierellales</taxon>
        <taxon>Tissierellaceae</taxon>
        <taxon>Tissierella</taxon>
    </lineage>
</organism>
<dbReference type="InterPro" id="IPR000182">
    <property type="entry name" value="GNAT_dom"/>
</dbReference>